<dbReference type="AlphaFoldDB" id="A0AAD5M4W0"/>
<keyword evidence="2" id="KW-1185">Reference proteome</keyword>
<dbReference type="EMBL" id="JAHQIW010001340">
    <property type="protein sequence ID" value="KAJ1352230.1"/>
    <property type="molecule type" value="Genomic_DNA"/>
</dbReference>
<dbReference type="Proteomes" id="UP001196413">
    <property type="component" value="Unassembled WGS sequence"/>
</dbReference>
<organism evidence="1 2">
    <name type="scientific">Parelaphostrongylus tenuis</name>
    <name type="common">Meningeal worm</name>
    <dbReference type="NCBI Taxonomy" id="148309"/>
    <lineage>
        <taxon>Eukaryota</taxon>
        <taxon>Metazoa</taxon>
        <taxon>Ecdysozoa</taxon>
        <taxon>Nematoda</taxon>
        <taxon>Chromadorea</taxon>
        <taxon>Rhabditida</taxon>
        <taxon>Rhabditina</taxon>
        <taxon>Rhabditomorpha</taxon>
        <taxon>Strongyloidea</taxon>
        <taxon>Metastrongylidae</taxon>
        <taxon>Parelaphostrongylus</taxon>
    </lineage>
</organism>
<comment type="caution">
    <text evidence="1">The sequence shown here is derived from an EMBL/GenBank/DDBJ whole genome shotgun (WGS) entry which is preliminary data.</text>
</comment>
<proteinExistence type="predicted"/>
<evidence type="ECO:0000313" key="2">
    <source>
        <dbReference type="Proteomes" id="UP001196413"/>
    </source>
</evidence>
<name>A0AAD5M4W0_PARTN</name>
<evidence type="ECO:0000313" key="1">
    <source>
        <dbReference type="EMBL" id="KAJ1352230.1"/>
    </source>
</evidence>
<gene>
    <name evidence="1" type="ORF">KIN20_008440</name>
</gene>
<reference evidence="1" key="1">
    <citation type="submission" date="2021-06" db="EMBL/GenBank/DDBJ databases">
        <title>Parelaphostrongylus tenuis whole genome reference sequence.</title>
        <authorList>
            <person name="Garwood T.J."/>
            <person name="Larsen P.A."/>
            <person name="Fountain-Jones N.M."/>
            <person name="Garbe J.R."/>
            <person name="Macchietto M.G."/>
            <person name="Kania S.A."/>
            <person name="Gerhold R.W."/>
            <person name="Richards J.E."/>
            <person name="Wolf T.M."/>
        </authorList>
    </citation>
    <scope>NUCLEOTIDE SEQUENCE</scope>
    <source>
        <strain evidence="1">MNPRO001-30</strain>
        <tissue evidence="1">Meninges</tissue>
    </source>
</reference>
<sequence>MVLMVRLLDYVRLTSVVTDRRQSRVVGVTMQLPSSVRTMFIENQYSNDLKIWKSGRDRLLANTANDPSAPSPNRRFLDRRWLSLAYETKMRAITLNLSEMGKQGQRSFKPPTQIRNDRKRYQFAFHLKHQPMN</sequence>
<protein>
    <submittedName>
        <fullName evidence="1">Uncharacterized protein</fullName>
    </submittedName>
</protein>
<accession>A0AAD5M4W0</accession>